<dbReference type="AlphaFoldDB" id="A0A1X7CZT3"/>
<dbReference type="RefSeq" id="WP_085100471.1">
    <property type="nucleotide sequence ID" value="NZ_FWZU01000002.1"/>
</dbReference>
<name>A0A1X7CZT3_9BACT</name>
<dbReference type="Proteomes" id="UP000192906">
    <property type="component" value="Unassembled WGS sequence"/>
</dbReference>
<keyword evidence="1" id="KW-0472">Membrane</keyword>
<dbReference type="Pfam" id="PF05170">
    <property type="entry name" value="AsmA"/>
    <property type="match status" value="1"/>
</dbReference>
<reference evidence="4" key="1">
    <citation type="submission" date="2017-04" db="EMBL/GenBank/DDBJ databases">
        <authorList>
            <person name="Varghese N."/>
            <person name="Submissions S."/>
        </authorList>
    </citation>
    <scope>NUCLEOTIDE SEQUENCE [LARGE SCALE GENOMIC DNA]</scope>
    <source>
        <strain evidence="4">K3S</strain>
    </source>
</reference>
<proteinExistence type="predicted"/>
<dbReference type="STRING" id="1519643.SAMN06295933_1455"/>
<dbReference type="PANTHER" id="PTHR30441:SF4">
    <property type="entry name" value="PROTEIN ASMA"/>
    <property type="match status" value="1"/>
</dbReference>
<keyword evidence="1" id="KW-0812">Transmembrane</keyword>
<dbReference type="GO" id="GO:0090313">
    <property type="term" value="P:regulation of protein targeting to membrane"/>
    <property type="evidence" value="ECO:0007669"/>
    <property type="project" value="TreeGrafter"/>
</dbReference>
<dbReference type="GO" id="GO:0005886">
    <property type="term" value="C:plasma membrane"/>
    <property type="evidence" value="ECO:0007669"/>
    <property type="project" value="TreeGrafter"/>
</dbReference>
<evidence type="ECO:0000259" key="2">
    <source>
        <dbReference type="Pfam" id="PF05170"/>
    </source>
</evidence>
<keyword evidence="1" id="KW-1133">Transmembrane helix</keyword>
<evidence type="ECO:0000313" key="3">
    <source>
        <dbReference type="EMBL" id="SMF05743.1"/>
    </source>
</evidence>
<accession>A0A1X7CZT3</accession>
<sequence length="727" mass="75544">MSKPVKIIGIVAASLVVVIVAAMVLATILIDPNDYKDEISKAVLDKTGRQLTFDGDIKLSVFPWVGVTTAGVSLSNAPGFSEKNMLSLKSADVSVKLLPLLSGEVQLRSVDIEDLVLNLMRNKAGVTNWADLTGKETVKNSGEKVAESSADGAKSDLNITLGGLKVENAKIVWDDRKENVRQAVDDCDISIDGFVPGKPFNFKVHVLLSSTKPEIVADTNTSGTATLSSDFKALAIKDLKVLVDAKGAAVPGGKGQVSLSGGAALNLVAGTADISNLVLETYGMKAEGTFKGSGIGSDKLKFTGDLNIPGFNLKSTLEQMAMGVKTSSDSALTAVGLNLSLDGTAKSVAISNLLVNLDETTLKGAASFANPDRPDITLALDVDKLNIDSYLPPSESGKSAKVETKETSGVKSEGKEELFPVEFLRKLTLKADLSVKQLIAGKANLTDVIIVARAKDGILNIKPLSLNAAKGAFTSAAVLNVAGNVPTMTFAGALTGLDGEALSQEMTGKDSFSGKMGFNTNLASKGNDIKTIIANLDGNLGFKVMDGYVSGFDILFLAGDAFSILTGGVIGSRNNNRTEFGEVSATAKINNGVAVNDDLVLKSPLLRGDGAGKMDLNKMILDYALDTKIVGSFEGQGGKSSKDLVGLTVPINITGPVADPSIMVDLPKFAIVLAKSGFSIVGNVLKGVGGALEGFEKTLTGKGAQKGTADPDKNPVKEIGNAIKGLF</sequence>
<evidence type="ECO:0000256" key="1">
    <source>
        <dbReference type="SAM" id="Phobius"/>
    </source>
</evidence>
<dbReference type="EMBL" id="FWZU01000002">
    <property type="protein sequence ID" value="SMF05743.1"/>
    <property type="molecule type" value="Genomic_DNA"/>
</dbReference>
<dbReference type="InterPro" id="IPR007844">
    <property type="entry name" value="AsmA"/>
</dbReference>
<feature type="domain" description="AsmA" evidence="2">
    <location>
        <begin position="1"/>
        <end position="598"/>
    </location>
</feature>
<protein>
    <submittedName>
        <fullName evidence="3">AsmA protein</fullName>
    </submittedName>
</protein>
<gene>
    <name evidence="3" type="ORF">SAMN06295933_1455</name>
</gene>
<keyword evidence="4" id="KW-1185">Reference proteome</keyword>
<evidence type="ECO:0000313" key="4">
    <source>
        <dbReference type="Proteomes" id="UP000192906"/>
    </source>
</evidence>
<dbReference type="PANTHER" id="PTHR30441">
    <property type="entry name" value="DUF748 DOMAIN-CONTAINING PROTEIN"/>
    <property type="match status" value="1"/>
</dbReference>
<organism evidence="3 4">
    <name type="scientific">Desulfovibrio gilichinskyi</name>
    <dbReference type="NCBI Taxonomy" id="1519643"/>
    <lineage>
        <taxon>Bacteria</taxon>
        <taxon>Pseudomonadati</taxon>
        <taxon>Thermodesulfobacteriota</taxon>
        <taxon>Desulfovibrionia</taxon>
        <taxon>Desulfovibrionales</taxon>
        <taxon>Desulfovibrionaceae</taxon>
        <taxon>Desulfovibrio</taxon>
    </lineage>
</organism>
<feature type="transmembrane region" description="Helical" evidence="1">
    <location>
        <begin position="7"/>
        <end position="30"/>
    </location>
</feature>
<dbReference type="InterPro" id="IPR052894">
    <property type="entry name" value="AsmA-related"/>
</dbReference>